<dbReference type="EMBL" id="MCOG01000291">
    <property type="protein sequence ID" value="ORY20417.1"/>
    <property type="molecule type" value="Genomic_DNA"/>
</dbReference>
<dbReference type="InterPro" id="IPR018247">
    <property type="entry name" value="EF_Hand_1_Ca_BS"/>
</dbReference>
<dbReference type="PANTHER" id="PTHR14336">
    <property type="entry name" value="TANDEM PH DOMAIN CONTAINING PROTEIN"/>
    <property type="match status" value="1"/>
</dbReference>
<gene>
    <name evidence="3" type="ORF">LY90DRAFT_707890</name>
</gene>
<dbReference type="SMART" id="SM00233">
    <property type="entry name" value="PH"/>
    <property type="match status" value="2"/>
</dbReference>
<keyword evidence="4" id="KW-1185">Reference proteome</keyword>
<feature type="compositionally biased region" description="Low complexity" evidence="1">
    <location>
        <begin position="660"/>
        <end position="678"/>
    </location>
</feature>
<dbReference type="Pfam" id="PF00169">
    <property type="entry name" value="PH"/>
    <property type="match status" value="2"/>
</dbReference>
<feature type="compositionally biased region" description="Acidic residues" evidence="1">
    <location>
        <begin position="400"/>
        <end position="422"/>
    </location>
</feature>
<evidence type="ECO:0000313" key="3">
    <source>
        <dbReference type="EMBL" id="ORY20417.1"/>
    </source>
</evidence>
<evidence type="ECO:0000259" key="2">
    <source>
        <dbReference type="PROSITE" id="PS50003"/>
    </source>
</evidence>
<feature type="compositionally biased region" description="Low complexity" evidence="1">
    <location>
        <begin position="702"/>
        <end position="727"/>
    </location>
</feature>
<comment type="caution">
    <text evidence="3">The sequence shown here is derived from an EMBL/GenBank/DDBJ whole genome shotgun (WGS) entry which is preliminary data.</text>
</comment>
<dbReference type="Proteomes" id="UP000193920">
    <property type="component" value="Unassembled WGS sequence"/>
</dbReference>
<dbReference type="STRING" id="1754190.A0A1Y2ADS2"/>
<feature type="domain" description="PH" evidence="2">
    <location>
        <begin position="42"/>
        <end position="161"/>
    </location>
</feature>
<name>A0A1Y2ADS2_9FUNG</name>
<dbReference type="InterPro" id="IPR051707">
    <property type="entry name" value="PI-Interact_SigTrans_Reg"/>
</dbReference>
<reference evidence="3 4" key="1">
    <citation type="submission" date="2016-08" db="EMBL/GenBank/DDBJ databases">
        <title>A Parts List for Fungal Cellulosomes Revealed by Comparative Genomics.</title>
        <authorList>
            <consortium name="DOE Joint Genome Institute"/>
            <person name="Haitjema C.H."/>
            <person name="Gilmore S.P."/>
            <person name="Henske J.K."/>
            <person name="Solomon K.V."/>
            <person name="De Groot R."/>
            <person name="Kuo A."/>
            <person name="Mondo S.J."/>
            <person name="Salamov A.A."/>
            <person name="Labutti K."/>
            <person name="Zhao Z."/>
            <person name="Chiniquy J."/>
            <person name="Barry K."/>
            <person name="Brewer H.M."/>
            <person name="Purvine S.O."/>
            <person name="Wright A.T."/>
            <person name="Boxma B."/>
            <person name="Van Alen T."/>
            <person name="Hackstein J.H."/>
            <person name="Baker S.E."/>
            <person name="Grigoriev I.V."/>
            <person name="O'Malley M.A."/>
        </authorList>
    </citation>
    <scope>NUCLEOTIDE SEQUENCE [LARGE SCALE GENOMIC DNA]</scope>
    <source>
        <strain evidence="3 4">G1</strain>
    </source>
</reference>
<dbReference type="PROSITE" id="PS00018">
    <property type="entry name" value="EF_HAND_1"/>
    <property type="match status" value="1"/>
</dbReference>
<evidence type="ECO:0000256" key="1">
    <source>
        <dbReference type="SAM" id="MobiDB-lite"/>
    </source>
</evidence>
<proteinExistence type="predicted"/>
<protein>
    <submittedName>
        <fullName evidence="3">PH-domain-containing protein</fullName>
    </submittedName>
</protein>
<feature type="region of interest" description="Disordered" evidence="1">
    <location>
        <begin position="394"/>
        <end position="425"/>
    </location>
</feature>
<feature type="domain" description="PH" evidence="2">
    <location>
        <begin position="450"/>
        <end position="528"/>
    </location>
</feature>
<dbReference type="OrthoDB" id="2157866at2759"/>
<dbReference type="AlphaFoldDB" id="A0A1Y2ADS2"/>
<dbReference type="InterPro" id="IPR011993">
    <property type="entry name" value="PH-like_dom_sf"/>
</dbReference>
<evidence type="ECO:0000313" key="4">
    <source>
        <dbReference type="Proteomes" id="UP000193920"/>
    </source>
</evidence>
<sequence>MIVYEENPNNGYIDDSFSNDELDSETEIENALAIINTEINEKIIKSGYLKKKGEKRKAWKKRWFVLRSNRLSYYKNEKEYKLLKVIRLDDILSVNNFENQQKYIHSMNNNKSDSTPISPKPQKQNLLNAFYVNTNERPYLLQAQSIEDRDQWIKALNSAISGKKTNAFNPQEFLTNNNLISSSKAKDIDQKLNQANVNDNTLASYNTNMDNSHEKNDTIETEQNILTEEDEINKINQMIQKNIALQIPKVNVKEDYSKVYYINNMTPKIQKAKTTKAVNFSTSAPSVHILMDEESDDDTEELRVDEDEDDELSYEEFKKTVVKDENGDYVCSNEENLEFFNSDEILNVIEKKLKFENEMNLANSSSPYGNYSMTRPIAVSKRGQINNKNRIDLLSREKLDMDDDDDDDDDEDDEEEDEDDDYMLSSSYDEHNSLYSQRKEYLKEQMEKDVIIQQGYMYKYRKNALKKKWKKYWFVIRSGNLFIYKNEQEYVVKSIIPLENTMAICEVKRSSRIGRKGKKNRVRYCFQLIQSINPKMPERHYSVDSVNTVSTNNTDLSNEPIFTKQNNFAEPNEISSSYSSTTSLQNQSQSQSQSQSQNSNSSNINNINTMTDNTINSTFALQDTIKIKRSSISQLTNKIKSMHNKVNSHDHHNDCNNTITATASTPTTTNNNNIKENNLSSVSTNNVEEEDSNSKDADKVISTSVTSNINNSNNSLNNNETMNNGNNNTDVIKKKTTSILKINTNNKRLTGNFDSYNNNFEDGNRNSKYKRNSLLASALSPSSNMTPMTPKTPKRKTFVKVFTFSAPTETSRKIWIANLLNECEKVQEVQEK</sequence>
<feature type="region of interest" description="Disordered" evidence="1">
    <location>
        <begin position="572"/>
        <end position="609"/>
    </location>
</feature>
<organism evidence="3 4">
    <name type="scientific">Neocallimastix californiae</name>
    <dbReference type="NCBI Taxonomy" id="1754190"/>
    <lineage>
        <taxon>Eukaryota</taxon>
        <taxon>Fungi</taxon>
        <taxon>Fungi incertae sedis</taxon>
        <taxon>Chytridiomycota</taxon>
        <taxon>Chytridiomycota incertae sedis</taxon>
        <taxon>Neocallimastigomycetes</taxon>
        <taxon>Neocallimastigales</taxon>
        <taxon>Neocallimastigaceae</taxon>
        <taxon>Neocallimastix</taxon>
    </lineage>
</organism>
<feature type="compositionally biased region" description="Low complexity" evidence="1">
    <location>
        <begin position="574"/>
        <end position="609"/>
    </location>
</feature>
<feature type="region of interest" description="Disordered" evidence="1">
    <location>
        <begin position="660"/>
        <end position="727"/>
    </location>
</feature>
<dbReference type="FunFam" id="2.30.29.30:FF:000286">
    <property type="entry name" value="PH-protein kinase domain containing protein"/>
    <property type="match status" value="1"/>
</dbReference>
<accession>A0A1Y2ADS2</accession>
<dbReference type="PROSITE" id="PS50003">
    <property type="entry name" value="PH_DOMAIN"/>
    <property type="match status" value="2"/>
</dbReference>
<dbReference type="SUPFAM" id="SSF50729">
    <property type="entry name" value="PH domain-like"/>
    <property type="match status" value="2"/>
</dbReference>
<dbReference type="Gene3D" id="2.30.29.30">
    <property type="entry name" value="Pleckstrin-homology domain (PH domain)/Phosphotyrosine-binding domain (PTB)"/>
    <property type="match status" value="2"/>
</dbReference>
<dbReference type="InterPro" id="IPR001849">
    <property type="entry name" value="PH_domain"/>
</dbReference>